<evidence type="ECO:0008006" key="4">
    <source>
        <dbReference type="Google" id="ProtNLM"/>
    </source>
</evidence>
<feature type="transmembrane region" description="Helical" evidence="1">
    <location>
        <begin position="144"/>
        <end position="163"/>
    </location>
</feature>
<feature type="transmembrane region" description="Helical" evidence="1">
    <location>
        <begin position="119"/>
        <end position="135"/>
    </location>
</feature>
<gene>
    <name evidence="2" type="ORF">SAMN05444005_101251</name>
</gene>
<evidence type="ECO:0000313" key="3">
    <source>
        <dbReference type="Proteomes" id="UP000198648"/>
    </source>
</evidence>
<dbReference type="Proteomes" id="UP000198648">
    <property type="component" value="Unassembled WGS sequence"/>
</dbReference>
<reference evidence="2 3" key="1">
    <citation type="submission" date="2016-10" db="EMBL/GenBank/DDBJ databases">
        <authorList>
            <person name="de Groot N.N."/>
        </authorList>
    </citation>
    <scope>NUCLEOTIDE SEQUENCE [LARGE SCALE GENOMIC DNA]</scope>
    <source>
        <strain evidence="2 3">DSM 27078</strain>
    </source>
</reference>
<feature type="transmembrane region" description="Helical" evidence="1">
    <location>
        <begin position="6"/>
        <end position="22"/>
    </location>
</feature>
<keyword evidence="1" id="KW-0812">Transmembrane</keyword>
<protein>
    <recommendedName>
        <fullName evidence="4">YhhN-like protein</fullName>
    </recommendedName>
</protein>
<dbReference type="AlphaFoldDB" id="A0A1H8YUT4"/>
<keyword evidence="1" id="KW-1133">Transmembrane helix</keyword>
<feature type="transmembrane region" description="Helical" evidence="1">
    <location>
        <begin position="34"/>
        <end position="53"/>
    </location>
</feature>
<accession>A0A1H8YUT4</accession>
<proteinExistence type="predicted"/>
<organism evidence="2 3">
    <name type="scientific">Flavobacterium urocaniciphilum</name>
    <dbReference type="NCBI Taxonomy" id="1299341"/>
    <lineage>
        <taxon>Bacteria</taxon>
        <taxon>Pseudomonadati</taxon>
        <taxon>Bacteroidota</taxon>
        <taxon>Flavobacteriia</taxon>
        <taxon>Flavobacteriales</taxon>
        <taxon>Flavobacteriaceae</taxon>
        <taxon>Flavobacterium</taxon>
    </lineage>
</organism>
<sequence length="212" mass="25851">MQFKYYLHILSFIVAILYLIGFKNKSKAYKVFSVFLLVNVVLGFVSDRLYSWFKIYNHFFINVIFLFQFGFLSLFYSYSFDNKKWRNIVEILLILVVSYLLIKYLIFPESFFVFHYEDIYVTVFPLIVYSVIYLYNEYDQPQELYYANLGMLMYLIMNFLNYITWPLYSISIDYTYMNDFNKILNKLLSFIEPFGLVYFSFLLYQLKKLKSK</sequence>
<dbReference type="STRING" id="1299341.SAMN05444005_101251"/>
<dbReference type="EMBL" id="FOEI01000001">
    <property type="protein sequence ID" value="SEP55906.1"/>
    <property type="molecule type" value="Genomic_DNA"/>
</dbReference>
<name>A0A1H8YUT4_9FLAO</name>
<feature type="transmembrane region" description="Helical" evidence="1">
    <location>
        <begin position="183"/>
        <end position="204"/>
    </location>
</feature>
<keyword evidence="1" id="KW-0472">Membrane</keyword>
<evidence type="ECO:0000313" key="2">
    <source>
        <dbReference type="EMBL" id="SEP55906.1"/>
    </source>
</evidence>
<keyword evidence="3" id="KW-1185">Reference proteome</keyword>
<evidence type="ECO:0000256" key="1">
    <source>
        <dbReference type="SAM" id="Phobius"/>
    </source>
</evidence>
<feature type="transmembrane region" description="Helical" evidence="1">
    <location>
        <begin position="59"/>
        <end position="76"/>
    </location>
</feature>
<feature type="transmembrane region" description="Helical" evidence="1">
    <location>
        <begin position="88"/>
        <end position="107"/>
    </location>
</feature>